<evidence type="ECO:0000259" key="1">
    <source>
        <dbReference type="Pfam" id="PF06985"/>
    </source>
</evidence>
<gene>
    <name evidence="2" type="ORF">K490DRAFT_72379</name>
</gene>
<sequence length="389" mass="44811">MIRLATLLPGDWTDEICCTLRSAQLELHPEYTALSYAWGSANVTRTIWLNQQRFPVTVNLAAALRRLRKADTEVTLWADAICINQANHMERTAQVKLMRRIFEGASEVVLDLGETQDQRHGSMRAYMEPKPASNIFSFEESEIALVASFKERYLSGTIFCLLRSLADPRQMEDLPEITESMGNPPVTRFQRALFESLRLMMRCRWWNRMWTIQEVIVPNYLKVVYGSSVAPWKMFVEAAKHWRVLSSCLPREHTNVLKLFARVVLDIDQMRETWSQGSQTTLLPLLRQFSDRGATDDRDRVYALLSLPDYSIHTAKVFENTVLNIIHTTGSLDVLSLDVGRKNRQDLPSWVPDWTATIDQVDRRRSLSFNVHRATLQSKIGRESGSLRH</sequence>
<organism evidence="2 3">
    <name type="scientific">Saccharata proteae CBS 121410</name>
    <dbReference type="NCBI Taxonomy" id="1314787"/>
    <lineage>
        <taxon>Eukaryota</taxon>
        <taxon>Fungi</taxon>
        <taxon>Dikarya</taxon>
        <taxon>Ascomycota</taxon>
        <taxon>Pezizomycotina</taxon>
        <taxon>Dothideomycetes</taxon>
        <taxon>Dothideomycetes incertae sedis</taxon>
        <taxon>Botryosphaeriales</taxon>
        <taxon>Saccharataceae</taxon>
        <taxon>Saccharata</taxon>
    </lineage>
</organism>
<dbReference type="InterPro" id="IPR010730">
    <property type="entry name" value="HET"/>
</dbReference>
<dbReference type="InterPro" id="IPR052895">
    <property type="entry name" value="HetReg/Transcr_Mod"/>
</dbReference>
<accession>A0A6A5YDT3</accession>
<evidence type="ECO:0000313" key="3">
    <source>
        <dbReference type="Proteomes" id="UP000799776"/>
    </source>
</evidence>
<dbReference type="AlphaFoldDB" id="A0A6A5YDT3"/>
<dbReference type="PANTHER" id="PTHR24148">
    <property type="entry name" value="ANKYRIN REPEAT DOMAIN-CONTAINING PROTEIN 39 HOMOLOG-RELATED"/>
    <property type="match status" value="1"/>
</dbReference>
<keyword evidence="3" id="KW-1185">Reference proteome</keyword>
<name>A0A6A5YDT3_9PEZI</name>
<feature type="domain" description="Heterokaryon incompatibility" evidence="1">
    <location>
        <begin position="31"/>
        <end position="214"/>
    </location>
</feature>
<dbReference type="Pfam" id="PF06985">
    <property type="entry name" value="HET"/>
    <property type="match status" value="1"/>
</dbReference>
<dbReference type="EMBL" id="ML978714">
    <property type="protein sequence ID" value="KAF2089683.1"/>
    <property type="molecule type" value="Genomic_DNA"/>
</dbReference>
<reference evidence="2" key="1">
    <citation type="journal article" date="2020" name="Stud. Mycol.">
        <title>101 Dothideomycetes genomes: a test case for predicting lifestyles and emergence of pathogens.</title>
        <authorList>
            <person name="Haridas S."/>
            <person name="Albert R."/>
            <person name="Binder M."/>
            <person name="Bloem J."/>
            <person name="Labutti K."/>
            <person name="Salamov A."/>
            <person name="Andreopoulos B."/>
            <person name="Baker S."/>
            <person name="Barry K."/>
            <person name="Bills G."/>
            <person name="Bluhm B."/>
            <person name="Cannon C."/>
            <person name="Castanera R."/>
            <person name="Culley D."/>
            <person name="Daum C."/>
            <person name="Ezra D."/>
            <person name="Gonzalez J."/>
            <person name="Henrissat B."/>
            <person name="Kuo A."/>
            <person name="Liang C."/>
            <person name="Lipzen A."/>
            <person name="Lutzoni F."/>
            <person name="Magnuson J."/>
            <person name="Mondo S."/>
            <person name="Nolan M."/>
            <person name="Ohm R."/>
            <person name="Pangilinan J."/>
            <person name="Park H.-J."/>
            <person name="Ramirez L."/>
            <person name="Alfaro M."/>
            <person name="Sun H."/>
            <person name="Tritt A."/>
            <person name="Yoshinaga Y."/>
            <person name="Zwiers L.-H."/>
            <person name="Turgeon B."/>
            <person name="Goodwin S."/>
            <person name="Spatafora J."/>
            <person name="Crous P."/>
            <person name="Grigoriev I."/>
        </authorList>
    </citation>
    <scope>NUCLEOTIDE SEQUENCE</scope>
    <source>
        <strain evidence="2">CBS 121410</strain>
    </source>
</reference>
<protein>
    <recommendedName>
        <fullName evidence="1">Heterokaryon incompatibility domain-containing protein</fullName>
    </recommendedName>
</protein>
<proteinExistence type="predicted"/>
<dbReference type="PANTHER" id="PTHR24148:SF64">
    <property type="entry name" value="HETEROKARYON INCOMPATIBILITY DOMAIN-CONTAINING PROTEIN"/>
    <property type="match status" value="1"/>
</dbReference>
<dbReference type="Proteomes" id="UP000799776">
    <property type="component" value="Unassembled WGS sequence"/>
</dbReference>
<dbReference type="OrthoDB" id="3557394at2759"/>
<evidence type="ECO:0000313" key="2">
    <source>
        <dbReference type="EMBL" id="KAF2089683.1"/>
    </source>
</evidence>